<feature type="signal peptide" evidence="1">
    <location>
        <begin position="1"/>
        <end position="23"/>
    </location>
</feature>
<evidence type="ECO:0000313" key="2">
    <source>
        <dbReference type="EMBL" id="MBP1917952.1"/>
    </source>
</evidence>
<organism evidence="2 3">
    <name type="scientific">Youngiibacter multivorans</name>
    <dbReference type="NCBI Taxonomy" id="937251"/>
    <lineage>
        <taxon>Bacteria</taxon>
        <taxon>Bacillati</taxon>
        <taxon>Bacillota</taxon>
        <taxon>Clostridia</taxon>
        <taxon>Eubacteriales</taxon>
        <taxon>Clostridiaceae</taxon>
        <taxon>Youngiibacter</taxon>
    </lineage>
</organism>
<name>A0ABS4G076_9CLOT</name>
<evidence type="ECO:0000313" key="3">
    <source>
        <dbReference type="Proteomes" id="UP001519271"/>
    </source>
</evidence>
<protein>
    <submittedName>
        <fullName evidence="2">Methionine-rich copper-binding protein CopC</fullName>
    </submittedName>
</protein>
<dbReference type="RefSeq" id="WP_209458199.1">
    <property type="nucleotide sequence ID" value="NZ_JAGGKC010000002.1"/>
</dbReference>
<reference evidence="2 3" key="1">
    <citation type="submission" date="2021-03" db="EMBL/GenBank/DDBJ databases">
        <title>Genomic Encyclopedia of Type Strains, Phase IV (KMG-IV): sequencing the most valuable type-strain genomes for metagenomic binning, comparative biology and taxonomic classification.</title>
        <authorList>
            <person name="Goeker M."/>
        </authorList>
    </citation>
    <scope>NUCLEOTIDE SEQUENCE [LARGE SCALE GENOMIC DNA]</scope>
    <source>
        <strain evidence="2 3">DSM 6139</strain>
    </source>
</reference>
<gene>
    <name evidence="2" type="ORF">J2Z34_000423</name>
</gene>
<keyword evidence="1" id="KW-0732">Signal</keyword>
<dbReference type="EMBL" id="JAGGKC010000002">
    <property type="protein sequence ID" value="MBP1917952.1"/>
    <property type="molecule type" value="Genomic_DNA"/>
</dbReference>
<sequence length="68" mass="7269">MKKIASVIMLALMLQLGTVTVLAHPKVPEQSLGNVSENAAKGLHTAWGNIEDGNGIASHVFLMRHSPH</sequence>
<accession>A0ABS4G076</accession>
<feature type="chain" id="PRO_5046976378" evidence="1">
    <location>
        <begin position="24"/>
        <end position="68"/>
    </location>
</feature>
<dbReference type="Proteomes" id="UP001519271">
    <property type="component" value="Unassembled WGS sequence"/>
</dbReference>
<comment type="caution">
    <text evidence="2">The sequence shown here is derived from an EMBL/GenBank/DDBJ whole genome shotgun (WGS) entry which is preliminary data.</text>
</comment>
<proteinExistence type="predicted"/>
<evidence type="ECO:0000256" key="1">
    <source>
        <dbReference type="SAM" id="SignalP"/>
    </source>
</evidence>
<keyword evidence="3" id="KW-1185">Reference proteome</keyword>